<evidence type="ECO:0000313" key="1">
    <source>
        <dbReference type="EMBL" id="CCD55781.1"/>
    </source>
</evidence>
<dbReference type="InParanoid" id="G2YVY3"/>
<proteinExistence type="predicted"/>
<gene>
    <name evidence="1" type="ORF">BofuT4_uP153430.1</name>
</gene>
<dbReference type="EMBL" id="FQ790357">
    <property type="protein sequence ID" value="CCD55781.1"/>
    <property type="molecule type" value="Genomic_DNA"/>
</dbReference>
<dbReference type="HOGENOM" id="CLU_3207551_0_0_1"/>
<accession>G2YVY3</accession>
<dbReference type="AlphaFoldDB" id="G2YVY3"/>
<evidence type="ECO:0000313" key="2">
    <source>
        <dbReference type="Proteomes" id="UP000008177"/>
    </source>
</evidence>
<dbReference type="Proteomes" id="UP000008177">
    <property type="component" value="Unplaced contigs"/>
</dbReference>
<sequence>MAGCIATCHPHTIYTLSVPLQVDRLVKTPALLRRKAIKALVSRVH</sequence>
<organism evidence="1 2">
    <name type="scientific">Botryotinia fuckeliana (strain T4)</name>
    <name type="common">Noble rot fungus</name>
    <name type="synonym">Botrytis cinerea</name>
    <dbReference type="NCBI Taxonomy" id="999810"/>
    <lineage>
        <taxon>Eukaryota</taxon>
        <taxon>Fungi</taxon>
        <taxon>Dikarya</taxon>
        <taxon>Ascomycota</taxon>
        <taxon>Pezizomycotina</taxon>
        <taxon>Leotiomycetes</taxon>
        <taxon>Helotiales</taxon>
        <taxon>Sclerotiniaceae</taxon>
        <taxon>Botrytis</taxon>
    </lineage>
</organism>
<protein>
    <submittedName>
        <fullName evidence="1">Uncharacterized protein</fullName>
    </submittedName>
</protein>
<reference evidence="2" key="1">
    <citation type="journal article" date="2011" name="PLoS Genet.">
        <title>Genomic analysis of the necrotrophic fungal pathogens Sclerotinia sclerotiorum and Botrytis cinerea.</title>
        <authorList>
            <person name="Amselem J."/>
            <person name="Cuomo C.A."/>
            <person name="van Kan J.A."/>
            <person name="Viaud M."/>
            <person name="Benito E.P."/>
            <person name="Couloux A."/>
            <person name="Coutinho P.M."/>
            <person name="de Vries R.P."/>
            <person name="Dyer P.S."/>
            <person name="Fillinger S."/>
            <person name="Fournier E."/>
            <person name="Gout L."/>
            <person name="Hahn M."/>
            <person name="Kohn L."/>
            <person name="Lapalu N."/>
            <person name="Plummer K.M."/>
            <person name="Pradier J.M."/>
            <person name="Quevillon E."/>
            <person name="Sharon A."/>
            <person name="Simon A."/>
            <person name="ten Have A."/>
            <person name="Tudzynski B."/>
            <person name="Tudzynski P."/>
            <person name="Wincker P."/>
            <person name="Andrew M."/>
            <person name="Anthouard V."/>
            <person name="Beever R.E."/>
            <person name="Beffa R."/>
            <person name="Benoit I."/>
            <person name="Bouzid O."/>
            <person name="Brault B."/>
            <person name="Chen Z."/>
            <person name="Choquer M."/>
            <person name="Collemare J."/>
            <person name="Cotton P."/>
            <person name="Danchin E.G."/>
            <person name="Da Silva C."/>
            <person name="Gautier A."/>
            <person name="Giraud C."/>
            <person name="Giraud T."/>
            <person name="Gonzalez C."/>
            <person name="Grossetete S."/>
            <person name="Guldener U."/>
            <person name="Henrissat B."/>
            <person name="Howlett B.J."/>
            <person name="Kodira C."/>
            <person name="Kretschmer M."/>
            <person name="Lappartient A."/>
            <person name="Leroch M."/>
            <person name="Levis C."/>
            <person name="Mauceli E."/>
            <person name="Neuveglise C."/>
            <person name="Oeser B."/>
            <person name="Pearson M."/>
            <person name="Poulain J."/>
            <person name="Poussereau N."/>
            <person name="Quesneville H."/>
            <person name="Rascle C."/>
            <person name="Schumacher J."/>
            <person name="Segurens B."/>
            <person name="Sexton A."/>
            <person name="Silva E."/>
            <person name="Sirven C."/>
            <person name="Soanes D.M."/>
            <person name="Talbot N.J."/>
            <person name="Templeton M."/>
            <person name="Yandava C."/>
            <person name="Yarden O."/>
            <person name="Zeng Q."/>
            <person name="Rollins J.A."/>
            <person name="Lebrun M.H."/>
            <person name="Dickman M."/>
        </authorList>
    </citation>
    <scope>NUCLEOTIDE SEQUENCE [LARGE SCALE GENOMIC DNA]</scope>
    <source>
        <strain evidence="2">T4</strain>
    </source>
</reference>
<name>G2YVY3_BOTF4</name>